<evidence type="ECO:0000313" key="3">
    <source>
        <dbReference type="Proteomes" id="UP000614811"/>
    </source>
</evidence>
<dbReference type="AlphaFoldDB" id="A0A918VP99"/>
<keyword evidence="3" id="KW-1185">Reference proteome</keyword>
<evidence type="ECO:0000256" key="1">
    <source>
        <dbReference type="SAM" id="SignalP"/>
    </source>
</evidence>
<dbReference type="PIRSF" id="PIRSF028069">
    <property type="entry name" value="UCP028069"/>
    <property type="match status" value="1"/>
</dbReference>
<evidence type="ECO:0000313" key="2">
    <source>
        <dbReference type="EMBL" id="GHA12315.1"/>
    </source>
</evidence>
<comment type="caution">
    <text evidence="2">The sequence shown here is derived from an EMBL/GenBank/DDBJ whole genome shotgun (WGS) entry which is preliminary data.</text>
</comment>
<dbReference type="Proteomes" id="UP000614811">
    <property type="component" value="Unassembled WGS sequence"/>
</dbReference>
<reference evidence="2" key="2">
    <citation type="submission" date="2020-09" db="EMBL/GenBank/DDBJ databases">
        <authorList>
            <person name="Sun Q."/>
            <person name="Kim S."/>
        </authorList>
    </citation>
    <scope>NUCLEOTIDE SEQUENCE</scope>
    <source>
        <strain evidence="2">KCTC 12711</strain>
    </source>
</reference>
<feature type="chain" id="PRO_5037526789" evidence="1">
    <location>
        <begin position="29"/>
        <end position="233"/>
    </location>
</feature>
<keyword evidence="1" id="KW-0732">Signal</keyword>
<sequence>MKKSVLNWIGQAVAVVAIGAAAATTAVAQSSGGLSVDEQFARELKLVESLKVYNDQLQEQLQAQTVAKREILQSIDKAKDLDPQMAPVLSKMLAALEAFVKADLPFHKEERMKSIFALKDLMTNPDATTSSRYRSIMDIYNVELEYGTTSEAYKATQPFGGNEIEVDMLRIGRVALYYQTTDQKSSGMWDAVNKEWKPLPTSANRDIRKAIKVAAKTTAPELLSLPISAPEGA</sequence>
<dbReference type="EMBL" id="BMXA01000003">
    <property type="protein sequence ID" value="GHA12315.1"/>
    <property type="molecule type" value="Genomic_DNA"/>
</dbReference>
<dbReference type="Pfam" id="PF11932">
    <property type="entry name" value="DUF3450"/>
    <property type="match status" value="1"/>
</dbReference>
<protein>
    <submittedName>
        <fullName evidence="2">DUF3450 domain-containing protein</fullName>
    </submittedName>
</protein>
<dbReference type="InterPro" id="IPR016866">
    <property type="entry name" value="UCP028069"/>
</dbReference>
<dbReference type="RefSeq" id="WP_189401104.1">
    <property type="nucleotide sequence ID" value="NZ_BMXA01000003.1"/>
</dbReference>
<accession>A0A918VP99</accession>
<name>A0A918VP99_9GAMM</name>
<proteinExistence type="predicted"/>
<organism evidence="2 3">
    <name type="scientific">Arenicella chitinivorans</name>
    <dbReference type="NCBI Taxonomy" id="1329800"/>
    <lineage>
        <taxon>Bacteria</taxon>
        <taxon>Pseudomonadati</taxon>
        <taxon>Pseudomonadota</taxon>
        <taxon>Gammaproteobacteria</taxon>
        <taxon>Arenicellales</taxon>
        <taxon>Arenicellaceae</taxon>
        <taxon>Arenicella</taxon>
    </lineage>
</organism>
<reference evidence="2" key="1">
    <citation type="journal article" date="2014" name="Int. J. Syst. Evol. Microbiol.">
        <title>Complete genome sequence of Corynebacterium casei LMG S-19264T (=DSM 44701T), isolated from a smear-ripened cheese.</title>
        <authorList>
            <consortium name="US DOE Joint Genome Institute (JGI-PGF)"/>
            <person name="Walter F."/>
            <person name="Albersmeier A."/>
            <person name="Kalinowski J."/>
            <person name="Ruckert C."/>
        </authorList>
    </citation>
    <scope>NUCLEOTIDE SEQUENCE</scope>
    <source>
        <strain evidence="2">KCTC 12711</strain>
    </source>
</reference>
<gene>
    <name evidence="2" type="ORF">GCM10008090_22760</name>
</gene>
<feature type="signal peptide" evidence="1">
    <location>
        <begin position="1"/>
        <end position="28"/>
    </location>
</feature>